<dbReference type="RefSeq" id="WP_125134146.1">
    <property type="nucleotide sequence ID" value="NZ_AP022262.1"/>
</dbReference>
<reference evidence="1 2" key="1">
    <citation type="submission" date="2018-08" db="EMBL/GenBank/DDBJ databases">
        <authorList>
            <consortium name="PulseNet: The National Subtyping Network for Foodborne Disease Surveillance"/>
            <person name="Tarr C.L."/>
            <person name="Trees E."/>
            <person name="Katz L.S."/>
            <person name="Carleton-Romer H.A."/>
            <person name="Stroika S."/>
            <person name="Kucerova Z."/>
            <person name="Roache K.F."/>
            <person name="Sabol A.L."/>
            <person name="Besser J."/>
            <person name="Gerner-Smidt P."/>
        </authorList>
    </citation>
    <scope>NUCLEOTIDE SEQUENCE [LARGE SCALE GENOMIC DNA]</scope>
    <source>
        <strain evidence="1 2">PNUSAE011918</strain>
    </source>
</reference>
<comment type="caution">
    <text evidence="1">The sequence shown here is derived from an EMBL/GenBank/DDBJ whole genome shotgun (WGS) entry which is preliminary data.</text>
</comment>
<evidence type="ECO:0000313" key="2">
    <source>
        <dbReference type="Proteomes" id="UP000567387"/>
    </source>
</evidence>
<proteinExistence type="predicted"/>
<dbReference type="AlphaFoldDB" id="A0A8S7B4V0"/>
<organism evidence="1 2">
    <name type="scientific">Escherichia coli</name>
    <dbReference type="NCBI Taxonomy" id="562"/>
    <lineage>
        <taxon>Bacteria</taxon>
        <taxon>Pseudomonadati</taxon>
        <taxon>Pseudomonadota</taxon>
        <taxon>Gammaproteobacteria</taxon>
        <taxon>Enterobacterales</taxon>
        <taxon>Enterobacteriaceae</taxon>
        <taxon>Escherichia</taxon>
    </lineage>
</organism>
<dbReference type="Proteomes" id="UP000567387">
    <property type="component" value="Unassembled WGS sequence"/>
</dbReference>
<gene>
    <name evidence="1" type="ORF">C2R31_003913</name>
</gene>
<sequence>MISFLKKISDDNSSSGYDNCIQFSDSDLKNEISMLLTSRPLFPDLEDLTYICDSVINYGVNSSLLNIVTQEEQTLEIIRRITIALKRFEPRISDIIVMHKEVNDIKYVFTVNSYILSRPLVFDVFWTKATDNLSLYE</sequence>
<dbReference type="SUPFAM" id="SSF160719">
    <property type="entry name" value="gpW/gp25-like"/>
    <property type="match status" value="1"/>
</dbReference>
<protein>
    <recommendedName>
        <fullName evidence="3">Type VI secretion system baseplate subunit TssE</fullName>
    </recommendedName>
</protein>
<name>A0A8S7B4V0_ECOLX</name>
<accession>A0A8S7B4V0</accession>
<evidence type="ECO:0000313" key="1">
    <source>
        <dbReference type="EMBL" id="EFA8786018.1"/>
    </source>
</evidence>
<dbReference type="EMBL" id="AASCBU010000022">
    <property type="protein sequence ID" value="EFA8786018.1"/>
    <property type="molecule type" value="Genomic_DNA"/>
</dbReference>
<evidence type="ECO:0008006" key="3">
    <source>
        <dbReference type="Google" id="ProtNLM"/>
    </source>
</evidence>